<sequence length="74" mass="8364">MLVCRLAAFFNNLFGGAAETFIVLIFVWSLDVILTFKLFIRFKTVEENLATDEDQGTLTSQAVLIVEEIEMMSV</sequence>
<gene>
    <name evidence="2" type="ORF">LAESUDRAFT_729762</name>
</gene>
<dbReference type="EMBL" id="KV427649">
    <property type="protein sequence ID" value="KZT02801.1"/>
    <property type="molecule type" value="Genomic_DNA"/>
</dbReference>
<dbReference type="RefSeq" id="XP_040760541.1">
    <property type="nucleotide sequence ID" value="XM_040909704.1"/>
</dbReference>
<dbReference type="GeneID" id="63826733"/>
<keyword evidence="1" id="KW-1133">Transmembrane helix</keyword>
<keyword evidence="1" id="KW-0472">Membrane</keyword>
<organism evidence="2 3">
    <name type="scientific">Laetiporus sulphureus 93-53</name>
    <dbReference type="NCBI Taxonomy" id="1314785"/>
    <lineage>
        <taxon>Eukaryota</taxon>
        <taxon>Fungi</taxon>
        <taxon>Dikarya</taxon>
        <taxon>Basidiomycota</taxon>
        <taxon>Agaricomycotina</taxon>
        <taxon>Agaricomycetes</taxon>
        <taxon>Polyporales</taxon>
        <taxon>Laetiporus</taxon>
    </lineage>
</organism>
<evidence type="ECO:0000313" key="2">
    <source>
        <dbReference type="EMBL" id="KZT02801.1"/>
    </source>
</evidence>
<evidence type="ECO:0000313" key="3">
    <source>
        <dbReference type="Proteomes" id="UP000076871"/>
    </source>
</evidence>
<accession>A0A165CH55</accession>
<feature type="transmembrane region" description="Helical" evidence="1">
    <location>
        <begin position="20"/>
        <end position="40"/>
    </location>
</feature>
<dbReference type="Proteomes" id="UP000076871">
    <property type="component" value="Unassembled WGS sequence"/>
</dbReference>
<dbReference type="AlphaFoldDB" id="A0A165CH55"/>
<name>A0A165CH55_9APHY</name>
<evidence type="ECO:0000256" key="1">
    <source>
        <dbReference type="SAM" id="Phobius"/>
    </source>
</evidence>
<keyword evidence="3" id="KW-1185">Reference proteome</keyword>
<dbReference type="InParanoid" id="A0A165CH55"/>
<keyword evidence="1" id="KW-0812">Transmembrane</keyword>
<protein>
    <submittedName>
        <fullName evidence="2">Uncharacterized protein</fullName>
    </submittedName>
</protein>
<proteinExistence type="predicted"/>
<reference evidence="2 3" key="1">
    <citation type="journal article" date="2016" name="Mol. Biol. Evol.">
        <title>Comparative Genomics of Early-Diverging Mushroom-Forming Fungi Provides Insights into the Origins of Lignocellulose Decay Capabilities.</title>
        <authorList>
            <person name="Nagy L.G."/>
            <person name="Riley R."/>
            <person name="Tritt A."/>
            <person name="Adam C."/>
            <person name="Daum C."/>
            <person name="Floudas D."/>
            <person name="Sun H."/>
            <person name="Yadav J.S."/>
            <person name="Pangilinan J."/>
            <person name="Larsson K.H."/>
            <person name="Matsuura K."/>
            <person name="Barry K."/>
            <person name="Labutti K."/>
            <person name="Kuo R."/>
            <person name="Ohm R.A."/>
            <person name="Bhattacharya S.S."/>
            <person name="Shirouzu T."/>
            <person name="Yoshinaga Y."/>
            <person name="Martin F.M."/>
            <person name="Grigoriev I.V."/>
            <person name="Hibbett D.S."/>
        </authorList>
    </citation>
    <scope>NUCLEOTIDE SEQUENCE [LARGE SCALE GENOMIC DNA]</scope>
    <source>
        <strain evidence="2 3">93-53</strain>
    </source>
</reference>